<gene>
    <name evidence="1" type="ORF">SISSUDRAFT_1045416</name>
</gene>
<evidence type="ECO:0000313" key="2">
    <source>
        <dbReference type="Proteomes" id="UP000076798"/>
    </source>
</evidence>
<reference evidence="1 2" key="1">
    <citation type="journal article" date="2016" name="Mol. Biol. Evol.">
        <title>Comparative Genomics of Early-Diverging Mushroom-Forming Fungi Provides Insights into the Origins of Lignocellulose Decay Capabilities.</title>
        <authorList>
            <person name="Nagy L.G."/>
            <person name="Riley R."/>
            <person name="Tritt A."/>
            <person name="Adam C."/>
            <person name="Daum C."/>
            <person name="Floudas D."/>
            <person name="Sun H."/>
            <person name="Yadav J.S."/>
            <person name="Pangilinan J."/>
            <person name="Larsson K.H."/>
            <person name="Matsuura K."/>
            <person name="Barry K."/>
            <person name="Labutti K."/>
            <person name="Kuo R."/>
            <person name="Ohm R.A."/>
            <person name="Bhattacharya S.S."/>
            <person name="Shirouzu T."/>
            <person name="Yoshinaga Y."/>
            <person name="Martin F.M."/>
            <person name="Grigoriev I.V."/>
            <person name="Hibbett D.S."/>
        </authorList>
    </citation>
    <scope>NUCLEOTIDE SEQUENCE [LARGE SCALE GENOMIC DNA]</scope>
    <source>
        <strain evidence="1 2">HHB10207 ss-3</strain>
    </source>
</reference>
<name>A0A166EFS8_9AGAM</name>
<dbReference type="AlphaFoldDB" id="A0A166EFS8"/>
<proteinExistence type="predicted"/>
<organism evidence="1 2">
    <name type="scientific">Sistotremastrum suecicum HHB10207 ss-3</name>
    <dbReference type="NCBI Taxonomy" id="1314776"/>
    <lineage>
        <taxon>Eukaryota</taxon>
        <taxon>Fungi</taxon>
        <taxon>Dikarya</taxon>
        <taxon>Basidiomycota</taxon>
        <taxon>Agaricomycotina</taxon>
        <taxon>Agaricomycetes</taxon>
        <taxon>Sistotremastrales</taxon>
        <taxon>Sistotremastraceae</taxon>
        <taxon>Sistotremastrum</taxon>
    </lineage>
</organism>
<accession>A0A166EFS8</accession>
<keyword evidence="2" id="KW-1185">Reference proteome</keyword>
<sequence length="79" mass="9322">MEESDDSGRASSREKRSGMPMTLWVVIRGVRKDDKKARPAHDGFESSSRIKYFSIHRVFESRYERVEKLFTNDVRVSRQ</sequence>
<dbReference type="Proteomes" id="UP000076798">
    <property type="component" value="Unassembled WGS sequence"/>
</dbReference>
<evidence type="ECO:0000313" key="1">
    <source>
        <dbReference type="EMBL" id="KZT39542.1"/>
    </source>
</evidence>
<dbReference type="EMBL" id="KV428044">
    <property type="protein sequence ID" value="KZT39542.1"/>
    <property type="molecule type" value="Genomic_DNA"/>
</dbReference>
<protein>
    <submittedName>
        <fullName evidence="1">Uncharacterized protein</fullName>
    </submittedName>
</protein>